<feature type="non-terminal residue" evidence="1">
    <location>
        <position position="1"/>
    </location>
</feature>
<comment type="caution">
    <text evidence="1">The sequence shown here is derived from an EMBL/GenBank/DDBJ whole genome shotgun (WGS) entry which is preliminary data.</text>
</comment>
<reference evidence="1 2" key="1">
    <citation type="submission" date="2020-08" db="EMBL/GenBank/DDBJ databases">
        <title>Genomic Encyclopedia of Type Strains, Phase III (KMG-III): the genomes of soil and plant-associated and newly described type strains.</title>
        <authorList>
            <person name="Whitman W."/>
        </authorList>
    </citation>
    <scope>NUCLEOTIDE SEQUENCE [LARGE SCALE GENOMIC DNA]</scope>
    <source>
        <strain evidence="1 2">CECT 8075</strain>
    </source>
</reference>
<accession>A0A7W5H9L2</accession>
<protein>
    <submittedName>
        <fullName evidence="1">Uncharacterized protein</fullName>
    </submittedName>
</protein>
<dbReference type="EMBL" id="JACHXU010000048">
    <property type="protein sequence ID" value="MBB3210668.1"/>
    <property type="molecule type" value="Genomic_DNA"/>
</dbReference>
<evidence type="ECO:0000313" key="1">
    <source>
        <dbReference type="EMBL" id="MBB3210668.1"/>
    </source>
</evidence>
<gene>
    <name evidence="1" type="ORF">FHS27_006516</name>
</gene>
<sequence length="73" mass="8306">PVMPHHLSCQKYLSQAPLLPPDSLNRAVNGYRQGPNKRLNQHGIDEVVFRQLLCMRLMFANSTIREHVQVSGP</sequence>
<name>A0A7W5H9L2_9BACT</name>
<evidence type="ECO:0000313" key="2">
    <source>
        <dbReference type="Proteomes" id="UP000536179"/>
    </source>
</evidence>
<dbReference type="Proteomes" id="UP000536179">
    <property type="component" value="Unassembled WGS sequence"/>
</dbReference>
<organism evidence="1 2">
    <name type="scientific">Aporhodopirellula rubra</name>
    <dbReference type="NCBI Taxonomy" id="980271"/>
    <lineage>
        <taxon>Bacteria</taxon>
        <taxon>Pseudomonadati</taxon>
        <taxon>Planctomycetota</taxon>
        <taxon>Planctomycetia</taxon>
        <taxon>Pirellulales</taxon>
        <taxon>Pirellulaceae</taxon>
        <taxon>Aporhodopirellula</taxon>
    </lineage>
</organism>
<proteinExistence type="predicted"/>
<dbReference type="AlphaFoldDB" id="A0A7W5H9L2"/>
<keyword evidence="2" id="KW-1185">Reference proteome</keyword>
<dbReference type="RefSeq" id="WP_221225505.1">
    <property type="nucleotide sequence ID" value="NZ_JACHXU010000048.1"/>
</dbReference>